<accession>A0A517Y4P6</accession>
<name>A0A517Y4P6_9BACT</name>
<reference evidence="2 3" key="1">
    <citation type="submission" date="2019-02" db="EMBL/GenBank/DDBJ databases">
        <title>Deep-cultivation of Planctomycetes and their phenomic and genomic characterization uncovers novel biology.</title>
        <authorList>
            <person name="Wiegand S."/>
            <person name="Jogler M."/>
            <person name="Boedeker C."/>
            <person name="Pinto D."/>
            <person name="Vollmers J."/>
            <person name="Rivas-Marin E."/>
            <person name="Kohn T."/>
            <person name="Peeters S.H."/>
            <person name="Heuer A."/>
            <person name="Rast P."/>
            <person name="Oberbeckmann S."/>
            <person name="Bunk B."/>
            <person name="Jeske O."/>
            <person name="Meyerdierks A."/>
            <person name="Storesund J.E."/>
            <person name="Kallscheuer N."/>
            <person name="Luecker S."/>
            <person name="Lage O.M."/>
            <person name="Pohl T."/>
            <person name="Merkel B.J."/>
            <person name="Hornburger P."/>
            <person name="Mueller R.-W."/>
            <person name="Bruemmer F."/>
            <person name="Labrenz M."/>
            <person name="Spormann A.M."/>
            <person name="Op den Camp H."/>
            <person name="Overmann J."/>
            <person name="Amann R."/>
            <person name="Jetten M.S.M."/>
            <person name="Mascher T."/>
            <person name="Medema M.H."/>
            <person name="Devos D.P."/>
            <person name="Kaster A.-K."/>
            <person name="Ovreas L."/>
            <person name="Rohde M."/>
            <person name="Galperin M.Y."/>
            <person name="Jogler C."/>
        </authorList>
    </citation>
    <scope>NUCLEOTIDE SEQUENCE [LARGE SCALE GENOMIC DNA]</scope>
    <source>
        <strain evidence="2 3">ETA_A8</strain>
    </source>
</reference>
<proteinExistence type="predicted"/>
<organism evidence="2 3">
    <name type="scientific">Anatilimnocola aggregata</name>
    <dbReference type="NCBI Taxonomy" id="2528021"/>
    <lineage>
        <taxon>Bacteria</taxon>
        <taxon>Pseudomonadati</taxon>
        <taxon>Planctomycetota</taxon>
        <taxon>Planctomycetia</taxon>
        <taxon>Pirellulales</taxon>
        <taxon>Pirellulaceae</taxon>
        <taxon>Anatilimnocola</taxon>
    </lineage>
</organism>
<protein>
    <recommendedName>
        <fullName evidence="4">DUF4352 domain-containing protein</fullName>
    </recommendedName>
</protein>
<evidence type="ECO:0008006" key="4">
    <source>
        <dbReference type="Google" id="ProtNLM"/>
    </source>
</evidence>
<dbReference type="AlphaFoldDB" id="A0A517Y4P6"/>
<keyword evidence="1" id="KW-0472">Membrane</keyword>
<dbReference type="RefSeq" id="WP_145083628.1">
    <property type="nucleotide sequence ID" value="NZ_CP036274.1"/>
</dbReference>
<dbReference type="KEGG" id="aagg:ETAA8_02220"/>
<dbReference type="EMBL" id="CP036274">
    <property type="protein sequence ID" value="QDU25160.1"/>
    <property type="molecule type" value="Genomic_DNA"/>
</dbReference>
<feature type="transmembrane region" description="Helical" evidence="1">
    <location>
        <begin position="108"/>
        <end position="128"/>
    </location>
</feature>
<keyword evidence="1" id="KW-1133">Transmembrane helix</keyword>
<dbReference type="Proteomes" id="UP000315017">
    <property type="component" value="Chromosome"/>
</dbReference>
<sequence>MPLPAISVRCPRCQSGQFVAGEAAHLPQRCALCGHVFTLSPPTVQPRANLAGPVPPQITSPRMAPPTIAPQVIPPHLQRQVIPVPLAGNDTRSEAAEEAPRPSRTKGLVMRLALVTILISAAAIVAMLPRLVNKLKEPKVASEPAEVAAADVVEIIDLRPADGGPVKWIDASRSAGLRAGIHVRVLRCEFADVMARDSGNLPVPAGPGEFLQIHLQITNRLKVKVPYISWYANHFRDGNRTIAAELADDTGRRYPPQRFTGVQDIAGHLPEATLDPGESVRDVLIFAIPPAKATGSETLFLQLPAAAVRRTGSYDFKLLPELWQR</sequence>
<dbReference type="OrthoDB" id="258888at2"/>
<evidence type="ECO:0000313" key="3">
    <source>
        <dbReference type="Proteomes" id="UP000315017"/>
    </source>
</evidence>
<evidence type="ECO:0000313" key="2">
    <source>
        <dbReference type="EMBL" id="QDU25160.1"/>
    </source>
</evidence>
<keyword evidence="3" id="KW-1185">Reference proteome</keyword>
<gene>
    <name evidence="2" type="ORF">ETAA8_02220</name>
</gene>
<evidence type="ECO:0000256" key="1">
    <source>
        <dbReference type="SAM" id="Phobius"/>
    </source>
</evidence>
<keyword evidence="1" id="KW-0812">Transmembrane</keyword>